<feature type="transmembrane region" description="Helical" evidence="6">
    <location>
        <begin position="5"/>
        <end position="23"/>
    </location>
</feature>
<dbReference type="RefSeq" id="WP_379931268.1">
    <property type="nucleotide sequence ID" value="NZ_JBHUMM010000045.1"/>
</dbReference>
<dbReference type="PANTHER" id="PTHR45138">
    <property type="entry name" value="REGULATORY COMPONENTS OF SENSORY TRANSDUCTION SYSTEM"/>
    <property type="match status" value="1"/>
</dbReference>
<evidence type="ECO:0000256" key="4">
    <source>
        <dbReference type="ARBA" id="ARBA00022989"/>
    </source>
</evidence>
<feature type="transmembrane region" description="Helical" evidence="6">
    <location>
        <begin position="181"/>
        <end position="203"/>
    </location>
</feature>
<dbReference type="EMBL" id="JBHUMM010000045">
    <property type="protein sequence ID" value="MFD2673685.1"/>
    <property type="molecule type" value="Genomic_DNA"/>
</dbReference>
<evidence type="ECO:0000256" key="5">
    <source>
        <dbReference type="ARBA" id="ARBA00023136"/>
    </source>
</evidence>
<dbReference type="InterPro" id="IPR011620">
    <property type="entry name" value="Sig_transdc_His_kinase_LytS_TM"/>
</dbReference>
<keyword evidence="3 6" id="KW-0812">Transmembrane</keyword>
<evidence type="ECO:0000259" key="7">
    <source>
        <dbReference type="PROSITE" id="PS50887"/>
    </source>
</evidence>
<dbReference type="PROSITE" id="PS50887">
    <property type="entry name" value="GGDEF"/>
    <property type="match status" value="1"/>
</dbReference>
<evidence type="ECO:0000256" key="6">
    <source>
        <dbReference type="SAM" id="Phobius"/>
    </source>
</evidence>
<keyword evidence="2" id="KW-1003">Cell membrane</keyword>
<dbReference type="NCBIfam" id="TIGR00254">
    <property type="entry name" value="GGDEF"/>
    <property type="match status" value="1"/>
</dbReference>
<organism evidence="8 9">
    <name type="scientific">Marinicrinis sediminis</name>
    <dbReference type="NCBI Taxonomy" id="1652465"/>
    <lineage>
        <taxon>Bacteria</taxon>
        <taxon>Bacillati</taxon>
        <taxon>Bacillota</taxon>
        <taxon>Bacilli</taxon>
        <taxon>Bacillales</taxon>
        <taxon>Paenibacillaceae</taxon>
    </lineage>
</organism>
<evidence type="ECO:0000256" key="3">
    <source>
        <dbReference type="ARBA" id="ARBA00022692"/>
    </source>
</evidence>
<dbReference type="InterPro" id="IPR043128">
    <property type="entry name" value="Rev_trsase/Diguanyl_cyclase"/>
</dbReference>
<dbReference type="GO" id="GO:0052621">
    <property type="term" value="F:diguanylate cyclase activity"/>
    <property type="evidence" value="ECO:0007669"/>
    <property type="project" value="UniProtKB-EC"/>
</dbReference>
<reference evidence="9" key="1">
    <citation type="journal article" date="2019" name="Int. J. Syst. Evol. Microbiol.">
        <title>The Global Catalogue of Microorganisms (GCM) 10K type strain sequencing project: providing services to taxonomists for standard genome sequencing and annotation.</title>
        <authorList>
            <consortium name="The Broad Institute Genomics Platform"/>
            <consortium name="The Broad Institute Genome Sequencing Center for Infectious Disease"/>
            <person name="Wu L."/>
            <person name="Ma J."/>
        </authorList>
    </citation>
    <scope>NUCLEOTIDE SEQUENCE [LARGE SCALE GENOMIC DNA]</scope>
    <source>
        <strain evidence="9">KCTC 33676</strain>
    </source>
</reference>
<dbReference type="SUPFAM" id="SSF55073">
    <property type="entry name" value="Nucleotide cyclase"/>
    <property type="match status" value="1"/>
</dbReference>
<dbReference type="InterPro" id="IPR000160">
    <property type="entry name" value="GGDEF_dom"/>
</dbReference>
<gene>
    <name evidence="8" type="ORF">ACFSUC_19215</name>
</gene>
<dbReference type="Pfam" id="PF00990">
    <property type="entry name" value="GGDEF"/>
    <property type="match status" value="1"/>
</dbReference>
<keyword evidence="4 6" id="KW-1133">Transmembrane helix</keyword>
<dbReference type="Pfam" id="PF07694">
    <property type="entry name" value="5TM-5TMR_LYT"/>
    <property type="match status" value="1"/>
</dbReference>
<evidence type="ECO:0000256" key="2">
    <source>
        <dbReference type="ARBA" id="ARBA00022475"/>
    </source>
</evidence>
<accession>A0ABW5RFZ0</accession>
<dbReference type="Proteomes" id="UP001597497">
    <property type="component" value="Unassembled WGS sequence"/>
</dbReference>
<keyword evidence="9" id="KW-1185">Reference proteome</keyword>
<evidence type="ECO:0000256" key="1">
    <source>
        <dbReference type="ARBA" id="ARBA00004651"/>
    </source>
</evidence>
<dbReference type="SMART" id="SM00267">
    <property type="entry name" value="GGDEF"/>
    <property type="match status" value="1"/>
</dbReference>
<feature type="domain" description="GGDEF" evidence="7">
    <location>
        <begin position="245"/>
        <end position="377"/>
    </location>
</feature>
<feature type="transmembrane region" description="Helical" evidence="6">
    <location>
        <begin position="103"/>
        <end position="123"/>
    </location>
</feature>
<feature type="transmembrane region" description="Helical" evidence="6">
    <location>
        <begin position="73"/>
        <end position="97"/>
    </location>
</feature>
<keyword evidence="8" id="KW-0808">Transferase</keyword>
<feature type="transmembrane region" description="Helical" evidence="6">
    <location>
        <begin position="144"/>
        <end position="169"/>
    </location>
</feature>
<dbReference type="CDD" id="cd01949">
    <property type="entry name" value="GGDEF"/>
    <property type="match status" value="1"/>
</dbReference>
<dbReference type="InterPro" id="IPR029787">
    <property type="entry name" value="Nucleotide_cyclase"/>
</dbReference>
<dbReference type="Gene3D" id="3.30.70.270">
    <property type="match status" value="1"/>
</dbReference>
<name>A0ABW5RFZ0_9BACL</name>
<evidence type="ECO:0000313" key="9">
    <source>
        <dbReference type="Proteomes" id="UP001597497"/>
    </source>
</evidence>
<feature type="transmembrane region" description="Helical" evidence="6">
    <location>
        <begin position="35"/>
        <end position="53"/>
    </location>
</feature>
<dbReference type="PANTHER" id="PTHR45138:SF9">
    <property type="entry name" value="DIGUANYLATE CYCLASE DGCM-RELATED"/>
    <property type="match status" value="1"/>
</dbReference>
<keyword evidence="5 6" id="KW-0472">Membrane</keyword>
<keyword evidence="8" id="KW-0548">Nucleotidyltransferase</keyword>
<dbReference type="EC" id="2.7.7.65" evidence="8"/>
<evidence type="ECO:0000313" key="8">
    <source>
        <dbReference type="EMBL" id="MFD2673685.1"/>
    </source>
</evidence>
<proteinExistence type="predicted"/>
<sequence length="382" mass="42902">MIQAFIYNMTVMITLTFLFLKFRDWLNPVVSKRHRYSYMVGLSLLIGVFTIAIMHDQFVINGILFDLRSTPMLIYASLAGPVWGLLAAIPVMGYRLLLGGDTAWLGVMVTVLLPVGIGGFLYPRTRIRKQHLKQLSPLLSEQKISYYPMIRVTNIVGLALMEHLLTYVIGVFTLELPAKEWIIISGFMALFGTLSLLFTVLMINEHTKSFIDREELYVLSAYDAKTGLPNLRYFESKVRESLSGRTGYIIMMDIDHFKVYNDTHGHIAGDLLLGKLGKLLQEEVSTPHLAGRFGGEEFIMMVDTDDLNEAEQVAEIVRTTIEETSFYGESHQPGGTLTVSLGVSKAGQELERLIKEADEALYRAKGQGRNQTALYDQEAATV</sequence>
<comment type="caution">
    <text evidence="8">The sequence shown here is derived from an EMBL/GenBank/DDBJ whole genome shotgun (WGS) entry which is preliminary data.</text>
</comment>
<dbReference type="InterPro" id="IPR050469">
    <property type="entry name" value="Diguanylate_Cyclase"/>
</dbReference>
<protein>
    <submittedName>
        <fullName evidence="8">Diguanylate cyclase</fullName>
        <ecNumber evidence="8">2.7.7.65</ecNumber>
    </submittedName>
</protein>
<comment type="subcellular location">
    <subcellularLocation>
        <location evidence="1">Cell membrane</location>
        <topology evidence="1">Multi-pass membrane protein</topology>
    </subcellularLocation>
</comment>